<comment type="caution">
    <text evidence="1">The sequence shown here is derived from an EMBL/GenBank/DDBJ whole genome shotgun (WGS) entry which is preliminary data.</text>
</comment>
<sequence length="513" mass="58063">MFTPKFGPATRHDLETAIANGERVDLAHYYDTTGRRFTSNYGVATHPQLPVSRSRTGEYRLNPVTTRDEQTVRQFTELIAGHNEYDDLFHAYHDTNPNLRNLFYTQPFYSMITVNESDLAGFLGLYPARCRVSPFEFCTFANEPTLIENEPIGEELLAELESDAPAATQGGPDHKRLVNQQIKRLEAAGYQIIATDRDDTGSAPDIIAEKDGQLTYFEIEVNGKTKPAKVLTNAARAMYNDERVVYICDSQDTAERIAVILRDAVKERTPDGAYLYRQDKVILPDGSTPMRPKDSELEWELTWQGILRCLVDGEEIARGHASESVTTFEYDTDCVDSPSRDERPAITQPFVPPDLCVFGEASIRYEPYTNEPPVEFTKEEYPNGWNTPDSVGVTQRYNGAMAAFAEQKLVSPTTEELRGGREGADYAEFEIPKEELVSVFKSVYYRPQTNRKEPNYDFTCQAATNALAGENTFSGRKNNTVKFLADWAFRWPRGIWSPDLRFIDEDGTNDDNE</sequence>
<gene>
    <name evidence="1" type="ORF">ACFSBX_00735</name>
</gene>
<dbReference type="AlphaFoldDB" id="A0ABD6CH65"/>
<protein>
    <recommendedName>
        <fullName evidence="3">Restriction endonuclease</fullName>
    </recommendedName>
</protein>
<reference evidence="1 2" key="1">
    <citation type="journal article" date="2019" name="Int. J. Syst. Evol. Microbiol.">
        <title>The Global Catalogue of Microorganisms (GCM) 10K type strain sequencing project: providing services to taxonomists for standard genome sequencing and annotation.</title>
        <authorList>
            <consortium name="The Broad Institute Genomics Platform"/>
            <consortium name="The Broad Institute Genome Sequencing Center for Infectious Disease"/>
            <person name="Wu L."/>
            <person name="Ma J."/>
        </authorList>
    </citation>
    <scope>NUCLEOTIDE SEQUENCE [LARGE SCALE GENOMIC DNA]</scope>
    <source>
        <strain evidence="1 2">CGMCC 1.12121</strain>
    </source>
</reference>
<evidence type="ECO:0000313" key="2">
    <source>
        <dbReference type="Proteomes" id="UP001597085"/>
    </source>
</evidence>
<name>A0ABD6CH65_9EURY</name>
<organism evidence="1 2">
    <name type="scientific">Halobellus rarus</name>
    <dbReference type="NCBI Taxonomy" id="1126237"/>
    <lineage>
        <taxon>Archaea</taxon>
        <taxon>Methanobacteriati</taxon>
        <taxon>Methanobacteriota</taxon>
        <taxon>Stenosarchaea group</taxon>
        <taxon>Halobacteria</taxon>
        <taxon>Halobacteriales</taxon>
        <taxon>Haloferacaceae</taxon>
        <taxon>Halobellus</taxon>
    </lineage>
</organism>
<evidence type="ECO:0008006" key="3">
    <source>
        <dbReference type="Google" id="ProtNLM"/>
    </source>
</evidence>
<evidence type="ECO:0000313" key="1">
    <source>
        <dbReference type="EMBL" id="MFD1597500.1"/>
    </source>
</evidence>
<keyword evidence="2" id="KW-1185">Reference proteome</keyword>
<proteinExistence type="predicted"/>
<dbReference type="Proteomes" id="UP001597085">
    <property type="component" value="Unassembled WGS sequence"/>
</dbReference>
<accession>A0ABD6CH65</accession>
<dbReference type="EMBL" id="JBHUDK010000002">
    <property type="protein sequence ID" value="MFD1597500.1"/>
    <property type="molecule type" value="Genomic_DNA"/>
</dbReference>